<dbReference type="SUPFAM" id="SSF54862">
    <property type="entry name" value="4Fe-4S ferredoxins"/>
    <property type="match status" value="1"/>
</dbReference>
<comment type="caution">
    <text evidence="3">The sequence shown here is derived from an EMBL/GenBank/DDBJ whole genome shotgun (WGS) entry which is preliminary data.</text>
</comment>
<dbReference type="EMBL" id="JACMSC010000004">
    <property type="protein sequence ID" value="KAG6525897.1"/>
    <property type="molecule type" value="Genomic_DNA"/>
</dbReference>
<dbReference type="GO" id="GO:0005783">
    <property type="term" value="C:endoplasmic reticulum"/>
    <property type="evidence" value="ECO:0007669"/>
    <property type="project" value="UniProtKB-ARBA"/>
</dbReference>
<dbReference type="Gene3D" id="1.10.287.110">
    <property type="entry name" value="DnaJ domain"/>
    <property type="match status" value="1"/>
</dbReference>
<evidence type="ECO:0000313" key="4">
    <source>
        <dbReference type="Proteomes" id="UP000734854"/>
    </source>
</evidence>
<dbReference type="PRINTS" id="PR00625">
    <property type="entry name" value="JDOMAIN"/>
</dbReference>
<organism evidence="3 4">
    <name type="scientific">Zingiber officinale</name>
    <name type="common">Ginger</name>
    <name type="synonym">Amomum zingiber</name>
    <dbReference type="NCBI Taxonomy" id="94328"/>
    <lineage>
        <taxon>Eukaryota</taxon>
        <taxon>Viridiplantae</taxon>
        <taxon>Streptophyta</taxon>
        <taxon>Embryophyta</taxon>
        <taxon>Tracheophyta</taxon>
        <taxon>Spermatophyta</taxon>
        <taxon>Magnoliopsida</taxon>
        <taxon>Liliopsida</taxon>
        <taxon>Zingiberales</taxon>
        <taxon>Zingiberaceae</taxon>
        <taxon>Zingiber</taxon>
    </lineage>
</organism>
<dbReference type="PANTHER" id="PTHR45295:SF1">
    <property type="entry name" value="CHAPERONE PROTEIN DNAJ C76, CHLOROPLASTIC"/>
    <property type="match status" value="1"/>
</dbReference>
<feature type="region of interest" description="Disordered" evidence="1">
    <location>
        <begin position="371"/>
        <end position="408"/>
    </location>
</feature>
<accession>A0A8J5HJF7</accession>
<reference evidence="3 4" key="1">
    <citation type="submission" date="2020-08" db="EMBL/GenBank/DDBJ databases">
        <title>Plant Genome Project.</title>
        <authorList>
            <person name="Zhang R.-G."/>
        </authorList>
    </citation>
    <scope>NUCLEOTIDE SEQUENCE [LARGE SCALE GENOMIC DNA]</scope>
    <source>
        <tissue evidence="3">Rhizome</tissue>
    </source>
</reference>
<keyword evidence="4" id="KW-1185">Reference proteome</keyword>
<dbReference type="InterPro" id="IPR001623">
    <property type="entry name" value="DnaJ_domain"/>
</dbReference>
<dbReference type="SMART" id="SM00271">
    <property type="entry name" value="DnaJ"/>
    <property type="match status" value="1"/>
</dbReference>
<dbReference type="PANTHER" id="PTHR45295">
    <property type="entry name" value="CHAPERONE PROTEIN DNAJ C76, CHLOROPLASTIC"/>
    <property type="match status" value="1"/>
</dbReference>
<dbReference type="SUPFAM" id="SSF46565">
    <property type="entry name" value="Chaperone J-domain"/>
    <property type="match status" value="1"/>
</dbReference>
<proteinExistence type="predicted"/>
<dbReference type="PROSITE" id="PS50076">
    <property type="entry name" value="DNAJ_2"/>
    <property type="match status" value="1"/>
</dbReference>
<evidence type="ECO:0000259" key="2">
    <source>
        <dbReference type="PROSITE" id="PS50076"/>
    </source>
</evidence>
<dbReference type="Proteomes" id="UP000734854">
    <property type="component" value="Unassembled WGS sequence"/>
</dbReference>
<evidence type="ECO:0000313" key="3">
    <source>
        <dbReference type="EMBL" id="KAG6525897.1"/>
    </source>
</evidence>
<feature type="domain" description="J" evidence="2">
    <location>
        <begin position="54"/>
        <end position="117"/>
    </location>
</feature>
<name>A0A8J5HJF7_ZINOF</name>
<sequence length="492" mass="54300">MASVPLSHANLLPPPSKAIKKNYYEGNLSNRSRTRHRAAASCSSTNVSWASELDLYELLGVKSSSDQAEIKKAYRALQKRCHPDIAGPAGHDMAILLNDVYSVLSDPVARYGYDKVPVLALHVHGFGALTDDRIKTQEQAKISEFQGYTGKPIYSTWFGSENEQRAVFVDELKCVGCLKCALFAKKTFAVESAFGRARVVAQWADPEDKILDAIQTCPVDCISIVERSNLAALEFLMSKQPRGTVRISGARASNIFAAVTKFQNRYREIQERTSTKQSKDSDLRRESRFSAFQGIRSISSKWWYWRPPGAETSEEETSIVLSSANSTITDVERLRKAAARYKNKTIERLEGEDSTTSERSDEYWKPMTFLPPPSGPETPNSTWKPPSDAVFEKEEEEENTAGGGGNTVDLRTPLVMAAISAASVAFRGREVVETQGGGVLQEHIAGSMALEVVNSFELQIALAGATWFVIGMGVHLMVDAIVNKKDLEDEKA</sequence>
<dbReference type="Pfam" id="PF00226">
    <property type="entry name" value="DnaJ"/>
    <property type="match status" value="1"/>
</dbReference>
<gene>
    <name evidence="3" type="ORF">ZIOFF_015870</name>
</gene>
<dbReference type="InterPro" id="IPR036869">
    <property type="entry name" value="J_dom_sf"/>
</dbReference>
<dbReference type="CDD" id="cd06257">
    <property type="entry name" value="DnaJ"/>
    <property type="match status" value="1"/>
</dbReference>
<dbReference type="Pfam" id="PF13370">
    <property type="entry name" value="Fer4_13"/>
    <property type="match status" value="1"/>
</dbReference>
<dbReference type="Gene3D" id="3.30.70.20">
    <property type="match status" value="1"/>
</dbReference>
<protein>
    <recommendedName>
        <fullName evidence="2">J domain-containing protein</fullName>
    </recommendedName>
</protein>
<dbReference type="AlphaFoldDB" id="A0A8J5HJF7"/>
<evidence type="ECO:0000256" key="1">
    <source>
        <dbReference type="SAM" id="MobiDB-lite"/>
    </source>
</evidence>